<keyword evidence="1" id="KW-0812">Transmembrane</keyword>
<dbReference type="Proteomes" id="UP000078476">
    <property type="component" value="Unassembled WGS sequence"/>
</dbReference>
<gene>
    <name evidence="2" type="ORF">A1359_00090</name>
</gene>
<dbReference type="InterPro" id="IPR043912">
    <property type="entry name" value="DUF5765"/>
</dbReference>
<proteinExistence type="predicted"/>
<evidence type="ECO:0000313" key="2">
    <source>
        <dbReference type="EMBL" id="OAI16993.1"/>
    </source>
</evidence>
<dbReference type="STRING" id="980561.A1359_00090"/>
<protein>
    <submittedName>
        <fullName evidence="2">Uncharacterized protein</fullName>
    </submittedName>
</protein>
<feature type="transmembrane region" description="Helical" evidence="1">
    <location>
        <begin position="30"/>
        <end position="50"/>
    </location>
</feature>
<dbReference type="EMBL" id="LUUI01000091">
    <property type="protein sequence ID" value="OAI16993.1"/>
    <property type="molecule type" value="Genomic_DNA"/>
</dbReference>
<keyword evidence="3" id="KW-1185">Reference proteome</keyword>
<accession>A0A177NHR0</accession>
<feature type="transmembrane region" description="Helical" evidence="1">
    <location>
        <begin position="62"/>
        <end position="86"/>
    </location>
</feature>
<organism evidence="2 3">
    <name type="scientific">Methylomonas lenta</name>
    <dbReference type="NCBI Taxonomy" id="980561"/>
    <lineage>
        <taxon>Bacteria</taxon>
        <taxon>Pseudomonadati</taxon>
        <taxon>Pseudomonadota</taxon>
        <taxon>Gammaproteobacteria</taxon>
        <taxon>Methylococcales</taxon>
        <taxon>Methylococcaceae</taxon>
        <taxon>Methylomonas</taxon>
    </lineage>
</organism>
<dbReference type="RefSeq" id="WP_066980316.1">
    <property type="nucleotide sequence ID" value="NZ_LUUI01000091.1"/>
</dbReference>
<dbReference type="OrthoDB" id="8548427at2"/>
<dbReference type="Pfam" id="PF19069">
    <property type="entry name" value="DUF5765"/>
    <property type="match status" value="1"/>
</dbReference>
<feature type="transmembrane region" description="Helical" evidence="1">
    <location>
        <begin position="98"/>
        <end position="116"/>
    </location>
</feature>
<feature type="transmembrane region" description="Helical" evidence="1">
    <location>
        <begin position="209"/>
        <end position="225"/>
    </location>
</feature>
<dbReference type="AlphaFoldDB" id="A0A177NHR0"/>
<name>A0A177NHR0_9GAMM</name>
<sequence>MCWSGEASAMLATTGFVSTAYFYHKGESKTLCAALAYFSLMELLQAYTYSVIDECLNPRNQIATFLGYMHIAFQPFFINAVALHFIPQNVRRRIAPAVYMFCFAAATIFMMRIYPFKWASYCFDRFYQFLPGMNIKYSMPFCGREICSTSGQWHIAWAIPANGSILMANSYIYAAFILPLLYGSWKLVAYHVFTGPLLAFMTTNNMNEWAAVWCLYSIGLLLLLIKTPIRKYLHVSSWYGYHYPTFLSQEEITLKPAKTNITP</sequence>
<comment type="caution">
    <text evidence="2">The sequence shown here is derived from an EMBL/GenBank/DDBJ whole genome shotgun (WGS) entry which is preliminary data.</text>
</comment>
<evidence type="ECO:0000313" key="3">
    <source>
        <dbReference type="Proteomes" id="UP000078476"/>
    </source>
</evidence>
<evidence type="ECO:0000256" key="1">
    <source>
        <dbReference type="SAM" id="Phobius"/>
    </source>
</evidence>
<keyword evidence="1" id="KW-0472">Membrane</keyword>
<reference evidence="2 3" key="1">
    <citation type="submission" date="2016-03" db="EMBL/GenBank/DDBJ databases">
        <authorList>
            <person name="Ploux O."/>
        </authorList>
    </citation>
    <scope>NUCLEOTIDE SEQUENCE [LARGE SCALE GENOMIC DNA]</scope>
    <source>
        <strain evidence="2 3">R-45370</strain>
    </source>
</reference>
<keyword evidence="1" id="KW-1133">Transmembrane helix</keyword>